<organism evidence="2 3">
    <name type="scientific">Stylosanthes scabra</name>
    <dbReference type="NCBI Taxonomy" id="79078"/>
    <lineage>
        <taxon>Eukaryota</taxon>
        <taxon>Viridiplantae</taxon>
        <taxon>Streptophyta</taxon>
        <taxon>Embryophyta</taxon>
        <taxon>Tracheophyta</taxon>
        <taxon>Spermatophyta</taxon>
        <taxon>Magnoliopsida</taxon>
        <taxon>eudicotyledons</taxon>
        <taxon>Gunneridae</taxon>
        <taxon>Pentapetalae</taxon>
        <taxon>rosids</taxon>
        <taxon>fabids</taxon>
        <taxon>Fabales</taxon>
        <taxon>Fabaceae</taxon>
        <taxon>Papilionoideae</taxon>
        <taxon>50 kb inversion clade</taxon>
        <taxon>dalbergioids sensu lato</taxon>
        <taxon>Dalbergieae</taxon>
        <taxon>Pterocarpus clade</taxon>
        <taxon>Stylosanthes</taxon>
    </lineage>
</organism>
<name>A0ABU6TRF5_9FABA</name>
<evidence type="ECO:0000313" key="3">
    <source>
        <dbReference type="Proteomes" id="UP001341840"/>
    </source>
</evidence>
<dbReference type="Proteomes" id="UP001341840">
    <property type="component" value="Unassembled WGS sequence"/>
</dbReference>
<keyword evidence="1" id="KW-0812">Transmembrane</keyword>
<feature type="transmembrane region" description="Helical" evidence="1">
    <location>
        <begin position="137"/>
        <end position="157"/>
    </location>
</feature>
<keyword evidence="1" id="KW-0472">Membrane</keyword>
<dbReference type="EMBL" id="JASCZI010091870">
    <property type="protein sequence ID" value="MED6151396.1"/>
    <property type="molecule type" value="Genomic_DNA"/>
</dbReference>
<accession>A0ABU6TRF5</accession>
<reference evidence="2 3" key="1">
    <citation type="journal article" date="2023" name="Plants (Basel)">
        <title>Bridging the Gap: Combining Genomics and Transcriptomics Approaches to Understand Stylosanthes scabra, an Orphan Legume from the Brazilian Caatinga.</title>
        <authorList>
            <person name="Ferreira-Neto J.R.C."/>
            <person name="da Silva M.D."/>
            <person name="Binneck E."/>
            <person name="de Melo N.F."/>
            <person name="da Silva R.H."/>
            <person name="de Melo A.L.T.M."/>
            <person name="Pandolfi V."/>
            <person name="Bustamante F.O."/>
            <person name="Brasileiro-Vidal A.C."/>
            <person name="Benko-Iseppon A.M."/>
        </authorList>
    </citation>
    <scope>NUCLEOTIDE SEQUENCE [LARGE SCALE GENOMIC DNA]</scope>
    <source>
        <tissue evidence="2">Leaves</tissue>
    </source>
</reference>
<keyword evidence="3" id="KW-1185">Reference proteome</keyword>
<evidence type="ECO:0000256" key="1">
    <source>
        <dbReference type="SAM" id="Phobius"/>
    </source>
</evidence>
<evidence type="ECO:0000313" key="2">
    <source>
        <dbReference type="EMBL" id="MED6151396.1"/>
    </source>
</evidence>
<proteinExistence type="predicted"/>
<gene>
    <name evidence="2" type="ORF">PIB30_082072</name>
</gene>
<sequence length="165" mass="18551">MPISMSIRWPSANHGSGIIVVADGLRLWRPRIVAHRLRPTREPETSSSPICPPAFKAGSARRKRSSTTDLLRLLQSTRKTEKDRAFPSRNHTVAIAVAVNSSDPIRFHQFLPSPILPSLISAHPPPTSAIVDLLQQLGSLEAPFLFLFLFCMTGHFFHRRRTQRK</sequence>
<comment type="caution">
    <text evidence="2">The sequence shown here is derived from an EMBL/GenBank/DDBJ whole genome shotgun (WGS) entry which is preliminary data.</text>
</comment>
<keyword evidence="1" id="KW-1133">Transmembrane helix</keyword>
<protein>
    <submittedName>
        <fullName evidence="2">Uncharacterized protein</fullName>
    </submittedName>
</protein>